<dbReference type="Proteomes" id="UP000291101">
    <property type="component" value="Unassembled WGS sequence"/>
</dbReference>
<evidence type="ECO:0000313" key="3">
    <source>
        <dbReference type="Proteomes" id="UP000291101"/>
    </source>
</evidence>
<dbReference type="PANTHER" id="PTHR19288">
    <property type="entry name" value="4-NITROPHENYLPHOSPHATASE-RELATED"/>
    <property type="match status" value="1"/>
</dbReference>
<dbReference type="NCBIfam" id="TIGR01460">
    <property type="entry name" value="HAD-SF-IIA"/>
    <property type="match status" value="1"/>
</dbReference>
<dbReference type="InterPro" id="IPR023214">
    <property type="entry name" value="HAD_sf"/>
</dbReference>
<organism evidence="2 3">
    <name type="scientific">Nocardioides zhouii</name>
    <dbReference type="NCBI Taxonomy" id="1168729"/>
    <lineage>
        <taxon>Bacteria</taxon>
        <taxon>Bacillati</taxon>
        <taxon>Actinomycetota</taxon>
        <taxon>Actinomycetes</taxon>
        <taxon>Propionibacteriales</taxon>
        <taxon>Nocardioidaceae</taxon>
        <taxon>Nocardioides</taxon>
    </lineage>
</organism>
<dbReference type="Pfam" id="PF13242">
    <property type="entry name" value="Hydrolase_like"/>
    <property type="match status" value="1"/>
</dbReference>
<sequence>MLEETTTPIVEAHDLVMFDLDGVVYVGDTVVDGAAEHIDRVRQAGCHVAFVTNNASRTPDKVAAKLEGVGVAATAGDVVTSAQAAARVLVDEHGAGAKVLLLGGEGLRVALLEAALEPVDEPDGAVAVVSGYGPDVRWRDIMRVSTLVRDGLPYVASNADMTIPTPYGLAPGHGVLVRTISGFAGVDPVVAGKPEKPLMEETVRRVGGDRPIMVGDRLDTDIEGAHAIDVPSLLVLTGVSWLDDLVAATPELRPTYISPTLEGLFEPHPVPQAVEGGGAELNGWSAAVVDGRLTVSGDGADADWWRVVATVCWQHLDASGSPVDLGDTTPPGPVRRLGAE</sequence>
<dbReference type="Gene3D" id="3.40.50.1000">
    <property type="entry name" value="HAD superfamily/HAD-like"/>
    <property type="match status" value="2"/>
</dbReference>
<reference evidence="2 3" key="1">
    <citation type="submission" date="2019-01" db="EMBL/GenBank/DDBJ databases">
        <title>Novel species of Nocardioides.</title>
        <authorList>
            <person name="Liu Q."/>
            <person name="X Y.-H."/>
        </authorList>
    </citation>
    <scope>NUCLEOTIDE SEQUENCE [LARGE SCALE GENOMIC DNA]</scope>
    <source>
        <strain evidence="2 3">HLT2-9</strain>
    </source>
</reference>
<dbReference type="InterPro" id="IPR036412">
    <property type="entry name" value="HAD-like_sf"/>
</dbReference>
<proteinExistence type="predicted"/>
<comment type="caution">
    <text evidence="2">The sequence shown here is derived from an EMBL/GenBank/DDBJ whole genome shotgun (WGS) entry which is preliminary data.</text>
</comment>
<evidence type="ECO:0000256" key="1">
    <source>
        <dbReference type="SAM" id="MobiDB-lite"/>
    </source>
</evidence>
<name>A0A4Q2SPQ1_9ACTN</name>
<dbReference type="InterPro" id="IPR006357">
    <property type="entry name" value="HAD-SF_hydro_IIA"/>
</dbReference>
<feature type="region of interest" description="Disordered" evidence="1">
    <location>
        <begin position="320"/>
        <end position="340"/>
    </location>
</feature>
<keyword evidence="3" id="KW-1185">Reference proteome</keyword>
<dbReference type="GO" id="GO:0016791">
    <property type="term" value="F:phosphatase activity"/>
    <property type="evidence" value="ECO:0007669"/>
    <property type="project" value="TreeGrafter"/>
</dbReference>
<accession>A0A4Q2SPQ1</accession>
<evidence type="ECO:0000313" key="2">
    <source>
        <dbReference type="EMBL" id="RYC07101.1"/>
    </source>
</evidence>
<gene>
    <name evidence="2" type="ORF">EUA94_16460</name>
</gene>
<dbReference type="RefSeq" id="WP_129427976.1">
    <property type="nucleotide sequence ID" value="NZ_SDWV01000018.1"/>
</dbReference>
<dbReference type="Pfam" id="PF13344">
    <property type="entry name" value="Hydrolase_6"/>
    <property type="match status" value="1"/>
</dbReference>
<dbReference type="EMBL" id="SDWV01000018">
    <property type="protein sequence ID" value="RYC07101.1"/>
    <property type="molecule type" value="Genomic_DNA"/>
</dbReference>
<dbReference type="PANTHER" id="PTHR19288:SF95">
    <property type="entry name" value="D-GLYCEROL 3-PHOSPHATE PHOSPHATASE"/>
    <property type="match status" value="1"/>
</dbReference>
<keyword evidence="2" id="KW-0378">Hydrolase</keyword>
<protein>
    <submittedName>
        <fullName evidence="2">HAD-IIA family hydrolase</fullName>
    </submittedName>
</protein>
<dbReference type="OrthoDB" id="9810449at2"/>
<dbReference type="AlphaFoldDB" id="A0A4Q2SPQ1"/>
<dbReference type="SUPFAM" id="SSF56784">
    <property type="entry name" value="HAD-like"/>
    <property type="match status" value="1"/>
</dbReference>
<dbReference type="GO" id="GO:0005737">
    <property type="term" value="C:cytoplasm"/>
    <property type="evidence" value="ECO:0007669"/>
    <property type="project" value="TreeGrafter"/>
</dbReference>